<feature type="transmembrane region" description="Helical" evidence="3">
    <location>
        <begin position="1092"/>
        <end position="1115"/>
    </location>
</feature>
<evidence type="ECO:0000256" key="2">
    <source>
        <dbReference type="ARBA" id="ARBA00022738"/>
    </source>
</evidence>
<dbReference type="SUPFAM" id="SSF52540">
    <property type="entry name" value="P-loop containing nucleoside triphosphate hydrolases"/>
    <property type="match status" value="1"/>
</dbReference>
<dbReference type="PANTHER" id="PTHR46844:SF1">
    <property type="entry name" value="SLR5058 PROTEIN"/>
    <property type="match status" value="1"/>
</dbReference>
<reference evidence="6 7" key="1">
    <citation type="journal article" date="2016" name="Biochim. Biophys. Acta">
        <title>Characterization of red-shifted phycobilisomes isolated from the chlorophyll f-containing cyanobacterium Halomicronema hongdechloris.</title>
        <authorList>
            <person name="Li Y."/>
            <person name="Lin Y."/>
            <person name="Garvey C.J."/>
            <person name="Birch D."/>
            <person name="Corkery R.W."/>
            <person name="Loughlin P.C."/>
            <person name="Scheer H."/>
            <person name="Willows R.D."/>
            <person name="Chen M."/>
        </authorList>
    </citation>
    <scope>NUCLEOTIDE SEQUENCE [LARGE SCALE GENOMIC DNA]</scope>
    <source>
        <strain evidence="6 7">C2206</strain>
    </source>
</reference>
<evidence type="ECO:0000256" key="4">
    <source>
        <dbReference type="SAM" id="SignalP"/>
    </source>
</evidence>
<evidence type="ECO:0000259" key="5">
    <source>
        <dbReference type="PROSITE" id="PS50837"/>
    </source>
</evidence>
<protein>
    <submittedName>
        <fullName evidence="6">NTPase NACHT family protein</fullName>
    </submittedName>
</protein>
<keyword evidence="3" id="KW-0812">Transmembrane</keyword>
<dbReference type="KEGG" id="hhg:XM38_046370"/>
<keyword evidence="3" id="KW-0472">Membrane</keyword>
<feature type="transmembrane region" description="Helical" evidence="3">
    <location>
        <begin position="1121"/>
        <end position="1137"/>
    </location>
</feature>
<feature type="transmembrane region" description="Helical" evidence="3">
    <location>
        <begin position="1052"/>
        <end position="1071"/>
    </location>
</feature>
<accession>A0A1Z3HTQ2</accession>
<feature type="transmembrane region" description="Helical" evidence="3">
    <location>
        <begin position="1171"/>
        <end position="1202"/>
    </location>
</feature>
<keyword evidence="2" id="KW-0605">Phycobilisome</keyword>
<evidence type="ECO:0000256" key="1">
    <source>
        <dbReference type="ARBA" id="ARBA00022549"/>
    </source>
</evidence>
<dbReference type="Pfam" id="PF05729">
    <property type="entry name" value="NACHT"/>
    <property type="match status" value="1"/>
</dbReference>
<sequence>MPGALRFLHQRWLLCCQRSCLMGLFSAALTASLLLGSASFMASQAESWATPEALQSSIEERAINHANAGEQMYHDSVYEEFKDNSLGWDRLEILDVYEAKFTEERERLKSDLKEFLPLNWLTGGILLLLGALLTYIRDRVSAGVEAIGNWLYRRVSGNPLLRNLALQKYRNYLKEHLKHLDTPFKIEPPLEMAAVYVPLKVKEWSEAPNHPTDATDIYQALSQQKGLKRLMVTGPPGSGKSVLLKHIAFTYGNDALDLPDNPIPVRLELNTLTGPDLDEVRFVKRLVKVLEDSNFPNAKNFVAQGLQKGKLLLLLDGLDEVSSQVRPQVVRVINEVLRKYTCPAVVTCRTAVYNHEFDLVLNRNRLEVDEFSDRQIRQFLQAWDARMPPEKSVEQLMQELQNRPKIKILAQNPLLLTIIAGLYTEARFILPYSRTKFYQRATGFLLEQRDQEHNIPNQYPMRDKWSVLRKLALAIQDTLDPNNPDRRNIPYTTVLSLINQTLPVLSPKTDDADSILEEIVSRSGLLQKVVMDDGDECYRFAHLTLQEFFAAKALISEDDALVTRFQQDPTAWREVVKLWCGMAKNSTQLIQQVYEQDALTAFECLADAQTVEQDLADQIVTHMMQDLYRATTDDTVARAFGTVAADSRPQSQGQKVFALLSQRLETEAGDVFKAAAVSLSMTNLPQAAEVLATQYRQDPPAISEALIRMGDVAVPDLARLAQSDDLEAVAALHKIATPEAAKALIPLLWRPEPALQTSAAWRLATLLPRFGIEAALKTYDLSAAIKTDDSIQTPEQAQSLSWVWLPFEESGSSAMPVIAGRIAAILSVLLAEIHSRLLDSEDWKEVADPRIIIPLCAIHLRPTGSIGRTPTNKEELKILVDRGFDQAKFKNTAFGKMAVVVRESRNSFWGIQLSTESQEILDKLIGNTRSNDAGSNNERIKRWLILLSGVKRNLQAELLYRLTDNYRLPNDQDWARIFEPAQTYQFAQSVHYWLILGIALFASAGAVAQVFSEMVQQPERIMNGLLALSIVVVLAFWIALWQGMEARLEPLIFRQLGPFGVGTFTHAIQALRTNASFWKSMTLFQKALTSNSMFGVVCGVAVVGGVLTIAVAAGAGAGFNAWWAMAEVVAMAGLTAMTGANTGSWWDRASWAIAMVAVLVIGFWADAADNIAWIGAWAMAWVVASVVAMVGASLSGYGAALLSEIYTLQGKQHSSIPGWKKGVAFFAFPYFCWFPITAIFSFLGLRNLLHSLNWGNWGLAAVIWLSLFSFCSGLWVYGQRKERVASNPLQGILDEDYPQYLPRSNQRRRRKKL</sequence>
<feature type="signal peptide" evidence="4">
    <location>
        <begin position="1"/>
        <end position="42"/>
    </location>
</feature>
<keyword evidence="4" id="KW-0732">Signal</keyword>
<organism evidence="6 7">
    <name type="scientific">Halomicronema hongdechloris C2206</name>
    <dbReference type="NCBI Taxonomy" id="1641165"/>
    <lineage>
        <taxon>Bacteria</taxon>
        <taxon>Bacillati</taxon>
        <taxon>Cyanobacteriota</taxon>
        <taxon>Cyanophyceae</taxon>
        <taxon>Nodosilineales</taxon>
        <taxon>Nodosilineaceae</taxon>
        <taxon>Halomicronema</taxon>
    </lineage>
</organism>
<evidence type="ECO:0000313" key="6">
    <source>
        <dbReference type="EMBL" id="ASC73665.1"/>
    </source>
</evidence>
<evidence type="ECO:0000313" key="7">
    <source>
        <dbReference type="Proteomes" id="UP000191901"/>
    </source>
</evidence>
<dbReference type="PANTHER" id="PTHR46844">
    <property type="entry name" value="SLR5058 PROTEIN"/>
    <property type="match status" value="1"/>
</dbReference>
<dbReference type="GO" id="GO:0030089">
    <property type="term" value="C:phycobilisome"/>
    <property type="evidence" value="ECO:0007669"/>
    <property type="project" value="UniProtKB-KW"/>
</dbReference>
<dbReference type="InterPro" id="IPR007111">
    <property type="entry name" value="NACHT_NTPase"/>
</dbReference>
<name>A0A1Z3HTQ2_9CYAN</name>
<dbReference type="OrthoDB" id="135105at2"/>
<dbReference type="Proteomes" id="UP000191901">
    <property type="component" value="Chromosome"/>
</dbReference>
<evidence type="ECO:0000256" key="3">
    <source>
        <dbReference type="SAM" id="Phobius"/>
    </source>
</evidence>
<feature type="transmembrane region" description="Helical" evidence="3">
    <location>
        <begin position="1257"/>
        <end position="1277"/>
    </location>
</feature>
<keyword evidence="1" id="KW-0042">Antenna complex</keyword>
<feature type="transmembrane region" description="Helical" evidence="3">
    <location>
        <begin position="1223"/>
        <end position="1245"/>
    </location>
</feature>
<keyword evidence="7" id="KW-1185">Reference proteome</keyword>
<dbReference type="PROSITE" id="PS50837">
    <property type="entry name" value="NACHT"/>
    <property type="match status" value="1"/>
</dbReference>
<dbReference type="InterPro" id="IPR016024">
    <property type="entry name" value="ARM-type_fold"/>
</dbReference>
<dbReference type="Gene3D" id="3.40.50.300">
    <property type="entry name" value="P-loop containing nucleotide triphosphate hydrolases"/>
    <property type="match status" value="1"/>
</dbReference>
<gene>
    <name evidence="6" type="ORF">XM38_046370</name>
</gene>
<feature type="chain" id="PRO_5012238532" evidence="4">
    <location>
        <begin position="43"/>
        <end position="1313"/>
    </location>
</feature>
<feature type="domain" description="NACHT" evidence="5">
    <location>
        <begin position="228"/>
        <end position="343"/>
    </location>
</feature>
<keyword evidence="3" id="KW-1133">Transmembrane helix</keyword>
<proteinExistence type="predicted"/>
<dbReference type="Gene3D" id="1.25.10.10">
    <property type="entry name" value="Leucine-rich Repeat Variant"/>
    <property type="match status" value="1"/>
</dbReference>
<feature type="transmembrane region" description="Helical" evidence="3">
    <location>
        <begin position="1023"/>
        <end position="1040"/>
    </location>
</feature>
<feature type="transmembrane region" description="Helical" evidence="3">
    <location>
        <begin position="990"/>
        <end position="1011"/>
    </location>
</feature>
<dbReference type="SUPFAM" id="SSF48371">
    <property type="entry name" value="ARM repeat"/>
    <property type="match status" value="1"/>
</dbReference>
<dbReference type="InterPro" id="IPR011989">
    <property type="entry name" value="ARM-like"/>
</dbReference>
<feature type="transmembrane region" description="Helical" evidence="3">
    <location>
        <begin position="1149"/>
        <end position="1165"/>
    </location>
</feature>
<dbReference type="EMBL" id="CP021983">
    <property type="protein sequence ID" value="ASC73665.1"/>
    <property type="molecule type" value="Genomic_DNA"/>
</dbReference>
<dbReference type="InterPro" id="IPR027417">
    <property type="entry name" value="P-loop_NTPase"/>
</dbReference>